<dbReference type="EMBL" id="MU394280">
    <property type="protein sequence ID" value="KAI6093890.1"/>
    <property type="molecule type" value="Genomic_DNA"/>
</dbReference>
<reference evidence="1 2" key="1">
    <citation type="journal article" date="2022" name="New Phytol.">
        <title>Ecological generalism drives hyperdiversity of secondary metabolite gene clusters in xylarialean endophytes.</title>
        <authorList>
            <person name="Franco M.E.E."/>
            <person name="Wisecaver J.H."/>
            <person name="Arnold A.E."/>
            <person name="Ju Y.M."/>
            <person name="Slot J.C."/>
            <person name="Ahrendt S."/>
            <person name="Moore L.P."/>
            <person name="Eastman K.E."/>
            <person name="Scott K."/>
            <person name="Konkel Z."/>
            <person name="Mondo S.J."/>
            <person name="Kuo A."/>
            <person name="Hayes R.D."/>
            <person name="Haridas S."/>
            <person name="Andreopoulos B."/>
            <person name="Riley R."/>
            <person name="LaButti K."/>
            <person name="Pangilinan J."/>
            <person name="Lipzen A."/>
            <person name="Amirebrahimi M."/>
            <person name="Yan J."/>
            <person name="Adam C."/>
            <person name="Keymanesh K."/>
            <person name="Ng V."/>
            <person name="Louie K."/>
            <person name="Northen T."/>
            <person name="Drula E."/>
            <person name="Henrissat B."/>
            <person name="Hsieh H.M."/>
            <person name="Youens-Clark K."/>
            <person name="Lutzoni F."/>
            <person name="Miadlikowska J."/>
            <person name="Eastwood D.C."/>
            <person name="Hamelin R.C."/>
            <person name="Grigoriev I.V."/>
            <person name="U'Ren J.M."/>
        </authorList>
    </citation>
    <scope>NUCLEOTIDE SEQUENCE [LARGE SCALE GENOMIC DNA]</scope>
    <source>
        <strain evidence="1 2">ER1909</strain>
    </source>
</reference>
<protein>
    <submittedName>
        <fullName evidence="1">Uncharacterized protein</fullName>
    </submittedName>
</protein>
<dbReference type="Proteomes" id="UP001497680">
    <property type="component" value="Unassembled WGS sequence"/>
</dbReference>
<evidence type="ECO:0000313" key="1">
    <source>
        <dbReference type="EMBL" id="KAI6093890.1"/>
    </source>
</evidence>
<sequence length="184" mass="18624">MADEVRQTPVPLPTYGQPIEEASTTATTAPAIMTVEQSSAAAATPDTTMSNTAPTAGVAGVPAPTTEQAHSPAAAAIATSTSNAPSPAAAAAAPARTGTPLRNVNGQDNNSSRAASQHPDSGFTMPAEAPPHGAPVRQYLNSTVTGPLLDGMKMIAKDRPKDPVRALGEFLIQRSKELEASSSA</sequence>
<organism evidence="1 2">
    <name type="scientific">Hypoxylon rubiginosum</name>
    <dbReference type="NCBI Taxonomy" id="110542"/>
    <lineage>
        <taxon>Eukaryota</taxon>
        <taxon>Fungi</taxon>
        <taxon>Dikarya</taxon>
        <taxon>Ascomycota</taxon>
        <taxon>Pezizomycotina</taxon>
        <taxon>Sordariomycetes</taxon>
        <taxon>Xylariomycetidae</taxon>
        <taxon>Xylariales</taxon>
        <taxon>Hypoxylaceae</taxon>
        <taxon>Hypoxylon</taxon>
    </lineage>
</organism>
<gene>
    <name evidence="1" type="ORF">F4821DRAFT_221672</name>
</gene>
<accession>A0ACC0DN33</accession>
<keyword evidence="2" id="KW-1185">Reference proteome</keyword>
<proteinExistence type="predicted"/>
<comment type="caution">
    <text evidence="1">The sequence shown here is derived from an EMBL/GenBank/DDBJ whole genome shotgun (WGS) entry which is preliminary data.</text>
</comment>
<name>A0ACC0DN33_9PEZI</name>
<evidence type="ECO:0000313" key="2">
    <source>
        <dbReference type="Proteomes" id="UP001497680"/>
    </source>
</evidence>